<dbReference type="EMBL" id="CDHN01000004">
    <property type="protein sequence ID" value="CEJ91765.1"/>
    <property type="molecule type" value="Genomic_DNA"/>
</dbReference>
<feature type="transmembrane region" description="Helical" evidence="1">
    <location>
        <begin position="76"/>
        <end position="96"/>
    </location>
</feature>
<evidence type="ECO:0008006" key="4">
    <source>
        <dbReference type="Google" id="ProtNLM"/>
    </source>
</evidence>
<evidence type="ECO:0000256" key="1">
    <source>
        <dbReference type="SAM" id="Phobius"/>
    </source>
</evidence>
<keyword evidence="1" id="KW-1133">Transmembrane helix</keyword>
<keyword evidence="1" id="KW-0472">Membrane</keyword>
<name>A0A0A1TLE6_9HYPO</name>
<dbReference type="AlphaFoldDB" id="A0A0A1TLE6"/>
<dbReference type="HOGENOM" id="CLU_038717_0_0_1"/>
<organism evidence="2 3">
    <name type="scientific">[Torrubiella] hemipterigena</name>
    <dbReference type="NCBI Taxonomy" id="1531966"/>
    <lineage>
        <taxon>Eukaryota</taxon>
        <taxon>Fungi</taxon>
        <taxon>Dikarya</taxon>
        <taxon>Ascomycota</taxon>
        <taxon>Pezizomycotina</taxon>
        <taxon>Sordariomycetes</taxon>
        <taxon>Hypocreomycetidae</taxon>
        <taxon>Hypocreales</taxon>
        <taxon>Clavicipitaceae</taxon>
        <taxon>Clavicipitaceae incertae sedis</taxon>
        <taxon>'Torrubiella' clade</taxon>
    </lineage>
</organism>
<feature type="transmembrane region" description="Helical" evidence="1">
    <location>
        <begin position="108"/>
        <end position="133"/>
    </location>
</feature>
<reference evidence="2 3" key="1">
    <citation type="journal article" date="2015" name="Genome Announc.">
        <title>Draft Genome Sequence and Gene Annotation of the Entomopathogenic Fungus Verticillium hemipterigenum.</title>
        <authorList>
            <person name="Horn F."/>
            <person name="Habel A."/>
            <person name="Scharf D.H."/>
            <person name="Dworschak J."/>
            <person name="Brakhage A.A."/>
            <person name="Guthke R."/>
            <person name="Hertweck C."/>
            <person name="Linde J."/>
        </authorList>
    </citation>
    <scope>NUCLEOTIDE SEQUENCE [LARGE SCALE GENOMIC DNA]</scope>
</reference>
<accession>A0A0A1TLE6</accession>
<feature type="transmembrane region" description="Helical" evidence="1">
    <location>
        <begin position="238"/>
        <end position="263"/>
    </location>
</feature>
<proteinExistence type="predicted"/>
<protein>
    <recommendedName>
        <fullName evidence="4">AtmA protein</fullName>
    </recommendedName>
</protein>
<keyword evidence="3" id="KW-1185">Reference proteome</keyword>
<sequence>MSKLLLVALSGFALYSIWYYSYITGLKDLGDATIEAKLAPGTKFPLRTVYTGLPLTDRLLTTLTVFFWPIADAQDIGLFLHSFAFSGTFGAAWTLVSLESWRQGNIWTLAAFPMLPGLGCQVLTFAFVTPLYAAMQLATSITAVKPTAHNTRIPRAILVAIPVVYTIGCQVPGILMILPRSEWMTADLKQLMIAIWQPWPAYVSILLTISSVVLPAFLQEDNATPAGNRRYRTALRHAYAFTFGGVAVSHLVSVIIPLASVVAPTLFQKSVLGDLHPFKVFETPRPWASPVPQLLSVAQGTKNFLRWDYIVGTVGTLVWATTLYTTAHRNVYGRVDYVDLARKVVPLTLLSGPVGAAVQLMWERDELLLQTDGKPIVTAHKKGL</sequence>
<dbReference type="OrthoDB" id="72269at2759"/>
<feature type="transmembrane region" description="Helical" evidence="1">
    <location>
        <begin position="199"/>
        <end position="218"/>
    </location>
</feature>
<gene>
    <name evidence="2" type="ORF">VHEMI07457</name>
</gene>
<dbReference type="STRING" id="1531966.A0A0A1TLE6"/>
<dbReference type="Proteomes" id="UP000039046">
    <property type="component" value="Unassembled WGS sequence"/>
</dbReference>
<keyword evidence="1" id="KW-0812">Transmembrane</keyword>
<evidence type="ECO:0000313" key="2">
    <source>
        <dbReference type="EMBL" id="CEJ91765.1"/>
    </source>
</evidence>
<evidence type="ECO:0000313" key="3">
    <source>
        <dbReference type="Proteomes" id="UP000039046"/>
    </source>
</evidence>
<feature type="transmembrane region" description="Helical" evidence="1">
    <location>
        <begin position="153"/>
        <end position="178"/>
    </location>
</feature>